<comment type="similarity">
    <text evidence="2 9">Belongs to the complex I subunit 3 family.</text>
</comment>
<evidence type="ECO:0000256" key="5">
    <source>
        <dbReference type="ARBA" id="ARBA00022692"/>
    </source>
</evidence>
<dbReference type="InterPro" id="IPR038430">
    <property type="entry name" value="NDAH_ubi_oxred_su3_sf"/>
</dbReference>
<reference evidence="10" key="1">
    <citation type="journal article" date="2018" name="Mol. Phylogenet. Evol.">
        <title>Phylogeny, evolution and mitochondrial gene order rearrangement in scale worms (Aphroditiformia, Annelida).</title>
        <authorList>
            <person name="Zhang Y."/>
            <person name="Sun J."/>
            <person name="Rouse G.W."/>
            <person name="Wiklund H."/>
            <person name="Pleijel F."/>
            <person name="Watanabe H.K."/>
            <person name="Chen C."/>
            <person name="Qian P.-Y."/>
            <person name="Qiu J.-W."/>
        </authorList>
    </citation>
    <scope>NUCLEOTIDE SEQUENCE</scope>
</reference>
<dbReference type="PANTHER" id="PTHR11058:SF9">
    <property type="entry name" value="NADH-UBIQUINONE OXIDOREDUCTASE CHAIN 3"/>
    <property type="match status" value="1"/>
</dbReference>
<evidence type="ECO:0000256" key="6">
    <source>
        <dbReference type="ARBA" id="ARBA00022989"/>
    </source>
</evidence>
<feature type="transmembrane region" description="Helical" evidence="9">
    <location>
        <begin position="57"/>
        <end position="77"/>
    </location>
</feature>
<keyword evidence="6 9" id="KW-1133">Transmembrane helix</keyword>
<evidence type="ECO:0000256" key="7">
    <source>
        <dbReference type="ARBA" id="ARBA00023136"/>
    </source>
</evidence>
<dbReference type="GO" id="GO:0031966">
    <property type="term" value="C:mitochondrial membrane"/>
    <property type="evidence" value="ECO:0007669"/>
    <property type="project" value="UniProtKB-SubCell"/>
</dbReference>
<evidence type="ECO:0000256" key="2">
    <source>
        <dbReference type="ARBA" id="ARBA00008472"/>
    </source>
</evidence>
<dbReference type="AlphaFoldDB" id="A0A343W6C8"/>
<dbReference type="PANTHER" id="PTHR11058">
    <property type="entry name" value="NADH-UBIQUINONE OXIDOREDUCTASE CHAIN 3"/>
    <property type="match status" value="1"/>
</dbReference>
<dbReference type="GO" id="GO:0008137">
    <property type="term" value="F:NADH dehydrogenase (ubiquinone) activity"/>
    <property type="evidence" value="ECO:0007669"/>
    <property type="project" value="UniProtKB-UniRule"/>
</dbReference>
<sequence length="118" mass="13368">MLFSSTSLLIAFLLPATVMFTALVISMRSFQDREKSSPFECGFDPKNNARLPFSLRFFLLAVIFLVFDIEIVLIMPAPILHNAISTPSTMSALLFFLLILILGLLHEWREGSLDWSSR</sequence>
<dbReference type="GO" id="GO:0030964">
    <property type="term" value="C:NADH dehydrogenase complex"/>
    <property type="evidence" value="ECO:0007669"/>
    <property type="project" value="TreeGrafter"/>
</dbReference>
<evidence type="ECO:0000256" key="4">
    <source>
        <dbReference type="ARBA" id="ARBA00022448"/>
    </source>
</evidence>
<name>A0A343W6C8_9ANNE</name>
<keyword evidence="7 9" id="KW-0472">Membrane</keyword>
<dbReference type="Pfam" id="PF00507">
    <property type="entry name" value="Oxidored_q4"/>
    <property type="match status" value="1"/>
</dbReference>
<accession>A0A343W6C8</accession>
<feature type="transmembrane region" description="Helical" evidence="9">
    <location>
        <begin position="6"/>
        <end position="25"/>
    </location>
</feature>
<feature type="transmembrane region" description="Helical" evidence="9">
    <location>
        <begin position="89"/>
        <end position="108"/>
    </location>
</feature>
<dbReference type="EC" id="7.1.1.2" evidence="9"/>
<keyword evidence="4 9" id="KW-0813">Transport</keyword>
<keyword evidence="9" id="KW-0249">Electron transport</keyword>
<keyword evidence="9" id="KW-1278">Translocase</keyword>
<evidence type="ECO:0000256" key="1">
    <source>
        <dbReference type="ARBA" id="ARBA00004370"/>
    </source>
</evidence>
<evidence type="ECO:0000256" key="9">
    <source>
        <dbReference type="RuleBase" id="RU003640"/>
    </source>
</evidence>
<dbReference type="EMBL" id="KY753832">
    <property type="protein sequence ID" value="AVW86150.1"/>
    <property type="molecule type" value="Genomic_DNA"/>
</dbReference>
<keyword evidence="9" id="KW-0830">Ubiquinone</keyword>
<comment type="function">
    <text evidence="9">Core subunit of the mitochondrial membrane respiratory chain NADH dehydrogenase (Complex I) which catalyzes electron transfer from NADH through the respiratory chain, using ubiquinone as an electron acceptor. Essential for the catalytic activity of complex I.</text>
</comment>
<comment type="subcellular location">
    <subcellularLocation>
        <location evidence="1">Membrane</location>
    </subcellularLocation>
    <subcellularLocation>
        <location evidence="9">Mitochondrion membrane</location>
        <topology evidence="9">Multi-pass membrane protein</topology>
    </subcellularLocation>
</comment>
<evidence type="ECO:0000313" key="10">
    <source>
        <dbReference type="EMBL" id="AVW86150.1"/>
    </source>
</evidence>
<protein>
    <recommendedName>
        <fullName evidence="3 9">NADH-ubiquinone oxidoreductase chain 3</fullName>
        <ecNumber evidence="9">7.1.1.2</ecNumber>
    </recommendedName>
</protein>
<dbReference type="InterPro" id="IPR000440">
    <property type="entry name" value="NADH_UbQ/plastoQ_OxRdtase_su3"/>
</dbReference>
<evidence type="ECO:0000256" key="3">
    <source>
        <dbReference type="ARBA" id="ARBA00021007"/>
    </source>
</evidence>
<keyword evidence="9" id="KW-0679">Respiratory chain</keyword>
<proteinExistence type="inferred from homology"/>
<gene>
    <name evidence="10" type="primary">ND3</name>
</gene>
<keyword evidence="5 9" id="KW-0812">Transmembrane</keyword>
<evidence type="ECO:0000256" key="8">
    <source>
        <dbReference type="ARBA" id="ARBA00049551"/>
    </source>
</evidence>
<organism evidence="10">
    <name type="scientific">Panthalis oerstedi</name>
    <dbReference type="NCBI Taxonomy" id="318815"/>
    <lineage>
        <taxon>Eukaryota</taxon>
        <taxon>Metazoa</taxon>
        <taxon>Spiralia</taxon>
        <taxon>Lophotrochozoa</taxon>
        <taxon>Annelida</taxon>
        <taxon>Polychaeta</taxon>
        <taxon>Errantia</taxon>
        <taxon>Phyllodocida</taxon>
        <taxon>Acoetidae</taxon>
        <taxon>Panthalis</taxon>
    </lineage>
</organism>
<keyword evidence="9" id="KW-0520">NAD</keyword>
<geneLocation type="mitochondrion" evidence="10"/>
<keyword evidence="9 10" id="KW-0496">Mitochondrion</keyword>
<dbReference type="Gene3D" id="1.20.58.1610">
    <property type="entry name" value="NADH:ubiquinone/plastoquinone oxidoreductase, chain 3"/>
    <property type="match status" value="1"/>
</dbReference>
<comment type="catalytic activity">
    <reaction evidence="8 9">
        <text>a ubiquinone + NADH + 5 H(+)(in) = a ubiquinol + NAD(+) + 4 H(+)(out)</text>
        <dbReference type="Rhea" id="RHEA:29091"/>
        <dbReference type="Rhea" id="RHEA-COMP:9565"/>
        <dbReference type="Rhea" id="RHEA-COMP:9566"/>
        <dbReference type="ChEBI" id="CHEBI:15378"/>
        <dbReference type="ChEBI" id="CHEBI:16389"/>
        <dbReference type="ChEBI" id="CHEBI:17976"/>
        <dbReference type="ChEBI" id="CHEBI:57540"/>
        <dbReference type="ChEBI" id="CHEBI:57945"/>
        <dbReference type="EC" id="7.1.1.2"/>
    </reaction>
</comment>